<keyword evidence="2" id="KW-1133">Transmembrane helix</keyword>
<comment type="caution">
    <text evidence="3">The sequence shown here is derived from an EMBL/GenBank/DDBJ whole genome shotgun (WGS) entry which is preliminary data.</text>
</comment>
<dbReference type="Pfam" id="PF10975">
    <property type="entry name" value="DUF2802"/>
    <property type="match status" value="1"/>
</dbReference>
<evidence type="ECO:0000313" key="4">
    <source>
        <dbReference type="Proteomes" id="UP001520878"/>
    </source>
</evidence>
<keyword evidence="2" id="KW-0812">Transmembrane</keyword>
<proteinExistence type="predicted"/>
<reference evidence="3 4" key="1">
    <citation type="submission" date="2021-10" db="EMBL/GenBank/DDBJ databases">
        <title>Draft genome of Aestuariibacter halophilus JC2043.</title>
        <authorList>
            <person name="Emsley S.A."/>
            <person name="Pfannmuller K.M."/>
            <person name="Ushijima B."/>
            <person name="Saw J.H."/>
            <person name="Videau P."/>
        </authorList>
    </citation>
    <scope>NUCLEOTIDE SEQUENCE [LARGE SCALE GENOMIC DNA]</scope>
    <source>
        <strain evidence="3 4">JC2043</strain>
    </source>
</reference>
<dbReference type="RefSeq" id="WP_229156693.1">
    <property type="nucleotide sequence ID" value="NZ_JAJEWP010000001.1"/>
</dbReference>
<dbReference type="EMBL" id="JAJEWP010000001">
    <property type="protein sequence ID" value="MCC2614775.1"/>
    <property type="molecule type" value="Genomic_DNA"/>
</dbReference>
<organism evidence="3 4">
    <name type="scientific">Fluctibacter halophilus</name>
    <dbReference type="NCBI Taxonomy" id="226011"/>
    <lineage>
        <taxon>Bacteria</taxon>
        <taxon>Pseudomonadati</taxon>
        <taxon>Pseudomonadota</taxon>
        <taxon>Gammaproteobacteria</taxon>
        <taxon>Alteromonadales</taxon>
        <taxon>Alteromonadaceae</taxon>
        <taxon>Fluctibacter</taxon>
    </lineage>
</organism>
<sequence length="156" mass="17658">MIDLQWPWLVGAAVGAVLLLLILRQMHRYTVLQRTLQEALDDIDVCLKAQQSLLSQLQQQQRSLDSLRQQQGDSQDAAQRQAKEQASALQEVQQQLDAMSSQIELLSEQSPEQRLYRKAERLLADGASVQDIVDECEIPRGEAEMLFALHQAHKAN</sequence>
<gene>
    <name evidence="3" type="ORF">LJ739_00785</name>
</gene>
<evidence type="ECO:0000256" key="1">
    <source>
        <dbReference type="SAM" id="MobiDB-lite"/>
    </source>
</evidence>
<feature type="region of interest" description="Disordered" evidence="1">
    <location>
        <begin position="65"/>
        <end position="84"/>
    </location>
</feature>
<evidence type="ECO:0000313" key="3">
    <source>
        <dbReference type="EMBL" id="MCC2614775.1"/>
    </source>
</evidence>
<accession>A0ABS8G4K2</accession>
<dbReference type="Proteomes" id="UP001520878">
    <property type="component" value="Unassembled WGS sequence"/>
</dbReference>
<keyword evidence="4" id="KW-1185">Reference proteome</keyword>
<feature type="transmembrane region" description="Helical" evidence="2">
    <location>
        <begin position="6"/>
        <end position="23"/>
    </location>
</feature>
<keyword evidence="2" id="KW-0472">Membrane</keyword>
<name>A0ABS8G4K2_9ALTE</name>
<dbReference type="InterPro" id="IPR021244">
    <property type="entry name" value="DUF2802"/>
</dbReference>
<protein>
    <submittedName>
        <fullName evidence="3">DUF2802 domain-containing protein</fullName>
    </submittedName>
</protein>
<evidence type="ECO:0000256" key="2">
    <source>
        <dbReference type="SAM" id="Phobius"/>
    </source>
</evidence>